<evidence type="ECO:0000256" key="1">
    <source>
        <dbReference type="PIRSR" id="PIRSR640198-1"/>
    </source>
</evidence>
<organism evidence="5 6">
    <name type="scientific">Candidatus Kerfeldbacteria bacterium RIFOXYB2_FULL_38_14</name>
    <dbReference type="NCBI Taxonomy" id="1798547"/>
    <lineage>
        <taxon>Bacteria</taxon>
        <taxon>Candidatus Kerfeldiibacteriota</taxon>
    </lineage>
</organism>
<dbReference type="Pfam" id="PF02661">
    <property type="entry name" value="Fic"/>
    <property type="match status" value="1"/>
</dbReference>
<dbReference type="PANTHER" id="PTHR13504:SF38">
    <property type="entry name" value="FIDO DOMAIN-CONTAINING PROTEIN"/>
    <property type="match status" value="1"/>
</dbReference>
<comment type="caution">
    <text evidence="5">The sequence shown here is derived from an EMBL/GenBank/DDBJ whole genome shotgun (WGS) entry which is preliminary data.</text>
</comment>
<dbReference type="EMBL" id="MHKI01000024">
    <property type="protein sequence ID" value="OGY86170.1"/>
    <property type="molecule type" value="Genomic_DNA"/>
</dbReference>
<name>A0A1G2BD24_9BACT</name>
<dbReference type="InterPro" id="IPR003812">
    <property type="entry name" value="Fido"/>
</dbReference>
<feature type="active site" evidence="1">
    <location>
        <position position="188"/>
    </location>
</feature>
<dbReference type="SUPFAM" id="SSF140931">
    <property type="entry name" value="Fic-like"/>
    <property type="match status" value="1"/>
</dbReference>
<keyword evidence="2" id="KW-0067">ATP-binding</keyword>
<proteinExistence type="predicted"/>
<protein>
    <recommendedName>
        <fullName evidence="4">Fido domain-containing protein</fullName>
    </recommendedName>
</protein>
<dbReference type="InterPro" id="IPR036597">
    <property type="entry name" value="Fido-like_dom_sf"/>
</dbReference>
<evidence type="ECO:0000256" key="3">
    <source>
        <dbReference type="PIRSR" id="PIRSR640198-3"/>
    </source>
</evidence>
<dbReference type="AlphaFoldDB" id="A0A1G2BD24"/>
<keyword evidence="2" id="KW-0547">Nucleotide-binding</keyword>
<evidence type="ECO:0000259" key="4">
    <source>
        <dbReference type="PROSITE" id="PS51459"/>
    </source>
</evidence>
<evidence type="ECO:0000313" key="6">
    <source>
        <dbReference type="Proteomes" id="UP000176420"/>
    </source>
</evidence>
<dbReference type="InterPro" id="IPR040198">
    <property type="entry name" value="Fido_containing"/>
</dbReference>
<dbReference type="PANTHER" id="PTHR13504">
    <property type="entry name" value="FIDO DOMAIN-CONTAINING PROTEIN DDB_G0283145"/>
    <property type="match status" value="1"/>
</dbReference>
<dbReference type="PROSITE" id="PS51459">
    <property type="entry name" value="FIDO"/>
    <property type="match status" value="1"/>
</dbReference>
<evidence type="ECO:0000313" key="5">
    <source>
        <dbReference type="EMBL" id="OGY86170.1"/>
    </source>
</evidence>
<feature type="binding site" evidence="2">
    <location>
        <begin position="192"/>
        <end position="199"/>
    </location>
    <ligand>
        <name>ATP</name>
        <dbReference type="ChEBI" id="CHEBI:30616"/>
    </ligand>
</feature>
<feature type="domain" description="Fido" evidence="4">
    <location>
        <begin position="103"/>
        <end position="253"/>
    </location>
</feature>
<gene>
    <name evidence="5" type="ORF">A2319_03235</name>
</gene>
<feature type="site" description="Important for autoinhibition of adenylyltransferase activity" evidence="3">
    <location>
        <position position="55"/>
    </location>
</feature>
<dbReference type="Gene3D" id="1.10.3290.10">
    <property type="entry name" value="Fido-like domain"/>
    <property type="match status" value="1"/>
</dbReference>
<dbReference type="Gene3D" id="1.10.10.10">
    <property type="entry name" value="Winged helix-like DNA-binding domain superfamily/Winged helix DNA-binding domain"/>
    <property type="match status" value="1"/>
</dbReference>
<dbReference type="Proteomes" id="UP000176420">
    <property type="component" value="Unassembled WGS sequence"/>
</dbReference>
<evidence type="ECO:0000256" key="2">
    <source>
        <dbReference type="PIRSR" id="PIRSR640198-2"/>
    </source>
</evidence>
<dbReference type="InterPro" id="IPR036388">
    <property type="entry name" value="WH-like_DNA-bd_sf"/>
</dbReference>
<accession>A0A1G2BD24</accession>
<dbReference type="GO" id="GO:0005524">
    <property type="term" value="F:ATP binding"/>
    <property type="evidence" value="ECO:0007669"/>
    <property type="project" value="UniProtKB-KW"/>
</dbReference>
<sequence length="341" mass="39518">MFHPKYNITNKLLANIKQISEIVAILNERRFPQVVLFEMERKAREISAHASTSIEGNPLPLTDVKRLLKQSPKHIRNSEQEVLNYNQALLHLKKQLDAGDSKLDLKSILTTHHLVTKQLLEKASCGKLRQAPVFVNDPRSRQTVFWPPDYQDVMQLLKDLLNFIKKQEGIIDHLILAGIFHKQFVLIHPFMDGNGRTVRLLTKLLLARLGLNTFNLFSFERYYNANVTKYFSLVGEQGNFYDLKIDFTKWLEYFTDGIIDELLRVKGELAKANQAPASGLKEHHHIILNYIKEHGSINDALYSKLVKRAKSTRALDFRYLLDQDLIKRHGKGKAIYYCLKR</sequence>
<reference evidence="5 6" key="1">
    <citation type="journal article" date="2016" name="Nat. Commun.">
        <title>Thousands of microbial genomes shed light on interconnected biogeochemical processes in an aquifer system.</title>
        <authorList>
            <person name="Anantharaman K."/>
            <person name="Brown C.T."/>
            <person name="Hug L.A."/>
            <person name="Sharon I."/>
            <person name="Castelle C.J."/>
            <person name="Probst A.J."/>
            <person name="Thomas B.C."/>
            <person name="Singh A."/>
            <person name="Wilkins M.J."/>
            <person name="Karaoz U."/>
            <person name="Brodie E.L."/>
            <person name="Williams K.H."/>
            <person name="Hubbard S.S."/>
            <person name="Banfield J.F."/>
        </authorList>
    </citation>
    <scope>NUCLEOTIDE SEQUENCE [LARGE SCALE GENOMIC DNA]</scope>
</reference>